<dbReference type="GO" id="GO:0047661">
    <property type="term" value="F:amino-acid racemase activity"/>
    <property type="evidence" value="ECO:0007669"/>
    <property type="project" value="InterPro"/>
</dbReference>
<dbReference type="Proteomes" id="UP000530928">
    <property type="component" value="Unassembled WGS sequence"/>
</dbReference>
<dbReference type="InterPro" id="IPR015942">
    <property type="entry name" value="Asp/Glu/hydantoin_racemase"/>
</dbReference>
<name>A0A7W0CH51_9ACTN</name>
<dbReference type="InterPro" id="IPR052186">
    <property type="entry name" value="Hydantoin_racemase-like"/>
</dbReference>
<evidence type="ECO:0000256" key="1">
    <source>
        <dbReference type="ARBA" id="ARBA00038414"/>
    </source>
</evidence>
<evidence type="ECO:0000313" key="2">
    <source>
        <dbReference type="EMBL" id="MBA2891081.1"/>
    </source>
</evidence>
<dbReference type="Pfam" id="PF01177">
    <property type="entry name" value="Asp_Glu_race"/>
    <property type="match status" value="1"/>
</dbReference>
<dbReference type="Gene3D" id="3.40.50.12500">
    <property type="match status" value="1"/>
</dbReference>
<proteinExistence type="inferred from homology"/>
<sequence length="264" mass="28103">MSSPPSRIMYQSFTDPAVHQPYLSRLQAYLTEIAAPGVTYEVRGISPGDTQLGRLSELRCGVQSVAGIVAAAEEGFDAVLVGHFQDACLYEARTAVDIPVIGHGEASMLQACMLGGRIGLVTLDPVYLSWHSEQIARYGLSSRVVDVRPLRITPDQAVAAYGDDAAYQSIKDTFVSLAVTMVRESGVDVVMSAGGLFALLSARDHVEVPGALVVNPTLLAVRQAEASVAITRAMGTPVSRAGTFAMATPQAVKELLTLVKETRR</sequence>
<comment type="caution">
    <text evidence="2">The sequence shown here is derived from an EMBL/GenBank/DDBJ whole genome shotgun (WGS) entry which is preliminary data.</text>
</comment>
<accession>A0A7W0CH51</accession>
<evidence type="ECO:0000313" key="3">
    <source>
        <dbReference type="Proteomes" id="UP000530928"/>
    </source>
</evidence>
<comment type="similarity">
    <text evidence="1">Belongs to the HyuE racemase family.</text>
</comment>
<reference evidence="2 3" key="1">
    <citation type="submission" date="2020-07" db="EMBL/GenBank/DDBJ databases">
        <title>Genomic Encyclopedia of Type Strains, Phase IV (KMG-IV): sequencing the most valuable type-strain genomes for metagenomic binning, comparative biology and taxonomic classification.</title>
        <authorList>
            <person name="Goeker M."/>
        </authorList>
    </citation>
    <scope>NUCLEOTIDE SEQUENCE [LARGE SCALE GENOMIC DNA]</scope>
    <source>
        <strain evidence="2 3">DSM 45533</strain>
    </source>
</reference>
<dbReference type="EMBL" id="JACDUR010000002">
    <property type="protein sequence ID" value="MBA2891081.1"/>
    <property type="molecule type" value="Genomic_DNA"/>
</dbReference>
<dbReference type="PANTHER" id="PTHR28047">
    <property type="entry name" value="PROTEIN DCG1"/>
    <property type="match status" value="1"/>
</dbReference>
<protein>
    <submittedName>
        <fullName evidence="2">Asp/Glu/hydantoin racemase</fullName>
    </submittedName>
</protein>
<gene>
    <name evidence="2" type="ORF">HNR30_002422</name>
</gene>
<dbReference type="AlphaFoldDB" id="A0A7W0CH51"/>
<dbReference type="RefSeq" id="WP_181609832.1">
    <property type="nucleotide sequence ID" value="NZ_BAABAM010000012.1"/>
</dbReference>
<dbReference type="InterPro" id="IPR053714">
    <property type="entry name" value="Iso_Racemase_Enz_sf"/>
</dbReference>
<organism evidence="2 3">
    <name type="scientific">Nonomuraea soli</name>
    <dbReference type="NCBI Taxonomy" id="1032476"/>
    <lineage>
        <taxon>Bacteria</taxon>
        <taxon>Bacillati</taxon>
        <taxon>Actinomycetota</taxon>
        <taxon>Actinomycetes</taxon>
        <taxon>Streptosporangiales</taxon>
        <taxon>Streptosporangiaceae</taxon>
        <taxon>Nonomuraea</taxon>
    </lineage>
</organism>
<keyword evidence="3" id="KW-1185">Reference proteome</keyword>
<dbReference type="PANTHER" id="PTHR28047:SF5">
    <property type="entry name" value="PROTEIN DCG1"/>
    <property type="match status" value="1"/>
</dbReference>